<dbReference type="EMBL" id="JBHSOD010000026">
    <property type="protein sequence ID" value="MFC5887411.1"/>
    <property type="molecule type" value="Genomic_DNA"/>
</dbReference>
<dbReference type="Pfam" id="PF19493">
    <property type="entry name" value="Trypco1"/>
    <property type="match status" value="1"/>
</dbReference>
<dbReference type="RefSeq" id="WP_345328650.1">
    <property type="nucleotide sequence ID" value="NZ_BAAAVH010000056.1"/>
</dbReference>
<sequence length="128" mass="13298">MAYLVELPVGSVDGNPDVVRVEIEQVAEGLVQVARPGQVVARATRSMGDMLAAVRPVAQDFVDGFRGMAHGPDEIGIEFGLSLSAEADVVISSTSAQANFKVSLTWHRAQAVGDVGDPVRQATAGPAA</sequence>
<gene>
    <name evidence="2" type="ORF">ACFP0N_20790</name>
</gene>
<keyword evidence="3" id="KW-1185">Reference proteome</keyword>
<feature type="domain" description="Trypsin-co-occurring" evidence="1">
    <location>
        <begin position="17"/>
        <end position="108"/>
    </location>
</feature>
<comment type="caution">
    <text evidence="2">The sequence shown here is derived from an EMBL/GenBank/DDBJ whole genome shotgun (WGS) entry which is preliminary data.</text>
</comment>
<evidence type="ECO:0000259" key="1">
    <source>
        <dbReference type="Pfam" id="PF19493"/>
    </source>
</evidence>
<reference evidence="3" key="1">
    <citation type="journal article" date="2019" name="Int. J. Syst. Evol. Microbiol.">
        <title>The Global Catalogue of Microorganisms (GCM) 10K type strain sequencing project: providing services to taxonomists for standard genome sequencing and annotation.</title>
        <authorList>
            <consortium name="The Broad Institute Genomics Platform"/>
            <consortium name="The Broad Institute Genome Sequencing Center for Infectious Disease"/>
            <person name="Wu L."/>
            <person name="Ma J."/>
        </authorList>
    </citation>
    <scope>NUCLEOTIDE SEQUENCE [LARGE SCALE GENOMIC DNA]</scope>
    <source>
        <strain evidence="3">CGMCC 4.1469</strain>
    </source>
</reference>
<organism evidence="2 3">
    <name type="scientific">Kitasatospora aburaviensis</name>
    <dbReference type="NCBI Taxonomy" id="67265"/>
    <lineage>
        <taxon>Bacteria</taxon>
        <taxon>Bacillati</taxon>
        <taxon>Actinomycetota</taxon>
        <taxon>Actinomycetes</taxon>
        <taxon>Kitasatosporales</taxon>
        <taxon>Streptomycetaceae</taxon>
        <taxon>Kitasatospora</taxon>
    </lineage>
</organism>
<proteinExistence type="predicted"/>
<evidence type="ECO:0000313" key="3">
    <source>
        <dbReference type="Proteomes" id="UP001596067"/>
    </source>
</evidence>
<dbReference type="Proteomes" id="UP001596067">
    <property type="component" value="Unassembled WGS sequence"/>
</dbReference>
<dbReference type="InterPro" id="IPR045794">
    <property type="entry name" value="Trypco1"/>
</dbReference>
<protein>
    <submittedName>
        <fullName evidence="2">CU044_2847 family protein</fullName>
    </submittedName>
</protein>
<evidence type="ECO:0000313" key="2">
    <source>
        <dbReference type="EMBL" id="MFC5887411.1"/>
    </source>
</evidence>
<name>A0ABW1EZZ7_9ACTN</name>
<accession>A0ABW1EZZ7</accession>
<dbReference type="NCBIfam" id="NF041216">
    <property type="entry name" value="CU044_2847_fam"/>
    <property type="match status" value="1"/>
</dbReference>